<evidence type="ECO:0000313" key="3">
    <source>
        <dbReference type="EMBL" id="MCE8005313.1"/>
    </source>
</evidence>
<comment type="caution">
    <text evidence="3">The sequence shown here is derived from an EMBL/GenBank/DDBJ whole genome shotgun (WGS) entry which is preliminary data.</text>
</comment>
<feature type="transmembrane region" description="Helical" evidence="2">
    <location>
        <begin position="41"/>
        <end position="62"/>
    </location>
</feature>
<proteinExistence type="predicted"/>
<evidence type="ECO:0000256" key="2">
    <source>
        <dbReference type="SAM" id="Phobius"/>
    </source>
</evidence>
<dbReference type="EMBL" id="JABFTX010000006">
    <property type="protein sequence ID" value="MCE8005313.1"/>
    <property type="molecule type" value="Genomic_DNA"/>
</dbReference>
<feature type="region of interest" description="Disordered" evidence="1">
    <location>
        <begin position="178"/>
        <end position="213"/>
    </location>
</feature>
<keyword evidence="4" id="KW-1185">Reference proteome</keyword>
<keyword evidence="2" id="KW-0812">Transmembrane</keyword>
<feature type="region of interest" description="Disordered" evidence="1">
    <location>
        <begin position="1"/>
        <end position="34"/>
    </location>
</feature>
<protein>
    <submittedName>
        <fullName evidence="3">Uncharacterized protein</fullName>
    </submittedName>
</protein>
<keyword evidence="2" id="KW-0472">Membrane</keyword>
<name>A0ABS9A929_9GAMM</name>
<sequence length="271" mass="29271">MSDLTSKPCEEPMTSSETPSLFAEPEDHENPSPRKPLLKRLLLVVSASVVLLMVFAGALAVFGGGERGGEDPLQELRLDLAGTQADVLLIEERLQVLASMEERIGALAEITQLLEDSDTELRQRVQQLVGGDSPDARIDALEEGVGRFMSQIEVRIEALSERLDTELEKTEAAVEAAKQEAEEARKAQAARQSSPVQSAAPPRPPFRISGVEHRGGRPYLSIATGSGPVNSLGQVRLLGEREAQGDWQLVSIGGVTAEFNYRGRSVTVPLP</sequence>
<dbReference type="RefSeq" id="WP_234271816.1">
    <property type="nucleotide sequence ID" value="NZ_JABFTX010000006.1"/>
</dbReference>
<accession>A0ABS9A929</accession>
<organism evidence="3 4">
    <name type="scientific">Billgrantia ethanolica</name>
    <dbReference type="NCBI Taxonomy" id="2733486"/>
    <lineage>
        <taxon>Bacteria</taxon>
        <taxon>Pseudomonadati</taxon>
        <taxon>Pseudomonadota</taxon>
        <taxon>Gammaproteobacteria</taxon>
        <taxon>Oceanospirillales</taxon>
        <taxon>Halomonadaceae</taxon>
        <taxon>Billgrantia</taxon>
    </lineage>
</organism>
<evidence type="ECO:0000313" key="4">
    <source>
        <dbReference type="Proteomes" id="UP001320168"/>
    </source>
</evidence>
<gene>
    <name evidence="3" type="ORF">HOP53_20985</name>
</gene>
<keyword evidence="2" id="KW-1133">Transmembrane helix</keyword>
<reference evidence="3 4" key="1">
    <citation type="journal article" date="2021" name="Front. Microbiol.">
        <title>Aerobic Denitrification and Heterotrophic Sulfur Oxidation in the Genus Halomonas Revealed by Six Novel Species Characterizations and Genome-Based Analysis.</title>
        <authorList>
            <person name="Wang L."/>
            <person name="Shao Z."/>
        </authorList>
    </citation>
    <scope>NUCLEOTIDE SEQUENCE [LARGE SCALE GENOMIC DNA]</scope>
    <source>
        <strain evidence="3 4">MCCC 1A11081</strain>
    </source>
</reference>
<dbReference type="Proteomes" id="UP001320168">
    <property type="component" value="Unassembled WGS sequence"/>
</dbReference>
<evidence type="ECO:0000256" key="1">
    <source>
        <dbReference type="SAM" id="MobiDB-lite"/>
    </source>
</evidence>